<keyword evidence="4" id="KW-0507">mRNA processing</keyword>
<feature type="binding site" evidence="10">
    <location>
        <position position="144"/>
    </location>
    <ligand>
        <name>substrate</name>
    </ligand>
</feature>
<dbReference type="Gene3D" id="3.30.230.10">
    <property type="match status" value="1"/>
</dbReference>
<dbReference type="Gene3D" id="3.30.70.580">
    <property type="entry name" value="Pseudouridine synthase I, catalytic domain, N-terminal subdomain"/>
    <property type="match status" value="1"/>
</dbReference>
<dbReference type="EMBL" id="HBHW01028130">
    <property type="protein sequence ID" value="CAE0053748.1"/>
    <property type="molecule type" value="Transcribed_RNA"/>
</dbReference>
<dbReference type="InterPro" id="IPR020103">
    <property type="entry name" value="PsdUridine_synth_cat_dom_sf"/>
</dbReference>
<proteinExistence type="inferred from homology"/>
<dbReference type="GO" id="GO:0031119">
    <property type="term" value="P:tRNA pseudouridine synthesis"/>
    <property type="evidence" value="ECO:0007669"/>
    <property type="project" value="InterPro"/>
</dbReference>
<evidence type="ECO:0000259" key="12">
    <source>
        <dbReference type="Pfam" id="PF01416"/>
    </source>
</evidence>
<dbReference type="Pfam" id="PF01416">
    <property type="entry name" value="PseudoU_synth_1"/>
    <property type="match status" value="1"/>
</dbReference>
<reference evidence="15" key="1">
    <citation type="submission" date="2021-01" db="EMBL/GenBank/DDBJ databases">
        <authorList>
            <person name="Corre E."/>
            <person name="Pelletier E."/>
            <person name="Niang G."/>
            <person name="Scheremetjew M."/>
            <person name="Finn R."/>
            <person name="Kale V."/>
            <person name="Holt S."/>
            <person name="Cochrane G."/>
            <person name="Meng A."/>
            <person name="Brown T."/>
            <person name="Cohen L."/>
        </authorList>
    </citation>
    <scope>NUCLEOTIDE SEQUENCE</scope>
    <source>
        <strain evidence="15">CCMP 769</strain>
    </source>
</reference>
<evidence type="ECO:0000256" key="5">
    <source>
        <dbReference type="ARBA" id="ARBA00022694"/>
    </source>
</evidence>
<dbReference type="InterPro" id="IPR020097">
    <property type="entry name" value="PsdUridine_synth_TruA_a/b_dom"/>
</dbReference>
<dbReference type="InterPro" id="IPR041708">
    <property type="entry name" value="PUS1/PUS2-like"/>
</dbReference>
<feature type="active site" description="Nucleophile" evidence="9">
    <location>
        <position position="83"/>
    </location>
</feature>
<organism evidence="15">
    <name type="scientific">Rhodosorus marinus</name>
    <dbReference type="NCBI Taxonomy" id="101924"/>
    <lineage>
        <taxon>Eukaryota</taxon>
        <taxon>Rhodophyta</taxon>
        <taxon>Stylonematophyceae</taxon>
        <taxon>Stylonematales</taxon>
        <taxon>Stylonemataceae</taxon>
        <taxon>Rhodosorus</taxon>
    </lineage>
</organism>
<evidence type="ECO:0000256" key="8">
    <source>
        <dbReference type="ARBA" id="ARBA00036943"/>
    </source>
</evidence>
<evidence type="ECO:0000256" key="10">
    <source>
        <dbReference type="PIRSR" id="PIRSR641708-2"/>
    </source>
</evidence>
<dbReference type="PANTHER" id="PTHR11142">
    <property type="entry name" value="PSEUDOURIDYLATE SYNTHASE"/>
    <property type="match status" value="1"/>
</dbReference>
<feature type="domain" description="Pseudouridine synthase I TruA alpha/beta" evidence="12">
    <location>
        <begin position="176"/>
        <end position="280"/>
    </location>
</feature>
<evidence type="ECO:0000313" key="14">
    <source>
        <dbReference type="EMBL" id="CAE0053746.1"/>
    </source>
</evidence>
<dbReference type="Gene3D" id="3.30.70.3170">
    <property type="match status" value="1"/>
</dbReference>
<evidence type="ECO:0000256" key="6">
    <source>
        <dbReference type="ARBA" id="ARBA00023235"/>
    </source>
</evidence>
<dbReference type="GO" id="GO:0006397">
    <property type="term" value="P:mRNA processing"/>
    <property type="evidence" value="ECO:0007669"/>
    <property type="project" value="UniProtKB-KW"/>
</dbReference>
<keyword evidence="6" id="KW-0413">Isomerase</keyword>
<feature type="region of interest" description="Disordered" evidence="11">
    <location>
        <begin position="1"/>
        <end position="20"/>
    </location>
</feature>
<sequence length="853" mass="95322">MAMMELTNTEDDKGEIQPPKPKKRRVVLFMGYLGSGYQGMQRNRDAKTIEGELMRALVNTACVPDHLQDDYAKLKWSRSARTDKGVSAAGQVVSADLKCEVDGQLSQSLLDQINESLPEDITVYGWMRATGSFSAKADCVRRRYEYLLPTSGLGQEDVDNEKVVSARIARFNVILARYTGSHLFHNFTDKMKGDDPTAQRYILECTCSEPFTIQNSSFLKVSLVGQSFVLHQIRKMVGLALQVFWSGLPPETLDLFMSAEKKLQTPTAPALGLLLSECFFIFYNRRYQKELRKPIALDHFRETAEDFKRSHIYSFIASEEARTRSMKKWISLLPESIPLDSCTIIGDVEMLSNAKREAEERRKRRLESLYPVFEDLDSVFQIQDVAELQQRKNTVLQMKQTFDREFGYSPSSIVRVPGSAILIGDWLELLELPCIGFALPDGVLTAVAKSSDSENVRVNHSNEDLADAVLRPNGCRMASTEDSTKVEWSRMFSLGWQCGVSGKGMRPKMLPAARVMIGGELGPSDNELGVDSAYLLAALLTFMDLHSWKMPRLEMAKMGFGWEKQGRGSATGLMKYLCSLEGKHNQLLLISITPKLCTSNVKLPSMISLVMIRLGNRSHAEVERRKKTRDMIKAEISVASRIISVRSGRGEGPQKSLAQVIQDKPSEVLEACGIGPDEVVSLELVMVELGIELEVLERQEPGIKHLQEIRLGLVTRCAAMEAQCVGRVYSILERSEDLSRLEFMEIGKLLNDSETIRRKLESTSDEQATQVVEKCIEKGALSARLSSVFVDVNTSYVLCTVNSESVGAFCQSLGDESESILDGLSIAPVVPGMGASVWEFMKKPVPKHKRKKQ</sequence>
<evidence type="ECO:0000313" key="15">
    <source>
        <dbReference type="EMBL" id="CAE0053748.1"/>
    </source>
</evidence>
<dbReference type="EMBL" id="HBHW01028132">
    <property type="protein sequence ID" value="CAE0053750.1"/>
    <property type="molecule type" value="Transcribed_RNA"/>
</dbReference>
<comment type="catalytic activity">
    <reaction evidence="1">
        <text>a uridine in mRNA = a pseudouridine in mRNA</text>
        <dbReference type="Rhea" id="RHEA:56644"/>
        <dbReference type="Rhea" id="RHEA-COMP:14658"/>
        <dbReference type="Rhea" id="RHEA-COMP:14659"/>
        <dbReference type="ChEBI" id="CHEBI:65314"/>
        <dbReference type="ChEBI" id="CHEBI:65315"/>
    </reaction>
</comment>
<evidence type="ECO:0000256" key="3">
    <source>
        <dbReference type="ARBA" id="ARBA00009375"/>
    </source>
</evidence>
<evidence type="ECO:0000313" key="13">
    <source>
        <dbReference type="EMBL" id="CAE0053745.1"/>
    </source>
</evidence>
<dbReference type="SUPFAM" id="SSF54211">
    <property type="entry name" value="Ribosomal protein S5 domain 2-like"/>
    <property type="match status" value="1"/>
</dbReference>
<evidence type="ECO:0000256" key="2">
    <source>
        <dbReference type="ARBA" id="ARBA00004123"/>
    </source>
</evidence>
<dbReference type="InterPro" id="IPR020568">
    <property type="entry name" value="Ribosomal_Su5_D2-typ_SF"/>
</dbReference>
<accession>A0A7S2ZYH9</accession>
<evidence type="ECO:0000256" key="7">
    <source>
        <dbReference type="ARBA" id="ARBA00023242"/>
    </source>
</evidence>
<gene>
    <name evidence="13" type="ORF">RMAR00112_LOCUS21774</name>
    <name evidence="14" type="ORF">RMAR00112_LOCUS21775</name>
    <name evidence="15" type="ORF">RMAR00112_LOCUS21777</name>
    <name evidence="16" type="ORF">RMAR00112_LOCUS21779</name>
</gene>
<dbReference type="GO" id="GO:0009982">
    <property type="term" value="F:pseudouridine synthase activity"/>
    <property type="evidence" value="ECO:0007669"/>
    <property type="project" value="InterPro"/>
</dbReference>
<evidence type="ECO:0000256" key="11">
    <source>
        <dbReference type="SAM" id="MobiDB-lite"/>
    </source>
</evidence>
<dbReference type="InterPro" id="IPR001406">
    <property type="entry name" value="PsdUridine_synth_TruA"/>
</dbReference>
<evidence type="ECO:0000313" key="16">
    <source>
        <dbReference type="EMBL" id="CAE0053750.1"/>
    </source>
</evidence>
<evidence type="ECO:0000256" key="9">
    <source>
        <dbReference type="PIRSR" id="PIRSR641708-1"/>
    </source>
</evidence>
<dbReference type="InterPro" id="IPR020095">
    <property type="entry name" value="PsdUridine_synth_TruA_C"/>
</dbReference>
<evidence type="ECO:0000256" key="4">
    <source>
        <dbReference type="ARBA" id="ARBA00022664"/>
    </source>
</evidence>
<comment type="similarity">
    <text evidence="3">Belongs to the tRNA pseudouridine synthase TruA family.</text>
</comment>
<dbReference type="Gene3D" id="1.20.1440.340">
    <property type="match status" value="1"/>
</dbReference>
<comment type="catalytic activity">
    <reaction evidence="8">
        <text>a uridine in tRNA = a pseudouridine in tRNA</text>
        <dbReference type="Rhea" id="RHEA:54572"/>
        <dbReference type="Rhea" id="RHEA-COMP:13339"/>
        <dbReference type="Rhea" id="RHEA-COMP:13934"/>
        <dbReference type="ChEBI" id="CHEBI:65314"/>
        <dbReference type="ChEBI" id="CHEBI:65315"/>
    </reaction>
</comment>
<dbReference type="GO" id="GO:0005634">
    <property type="term" value="C:nucleus"/>
    <property type="evidence" value="ECO:0007669"/>
    <property type="project" value="UniProtKB-SubCell"/>
</dbReference>
<dbReference type="NCBIfam" id="TIGR00071">
    <property type="entry name" value="hisT_truA"/>
    <property type="match status" value="1"/>
</dbReference>
<dbReference type="InterPro" id="IPR020094">
    <property type="entry name" value="TruA/RsuA/RluB/E/F_N"/>
</dbReference>
<dbReference type="FunFam" id="3.30.70.660:FF:000002">
    <property type="entry name" value="tRNA pseudouridine synthase"/>
    <property type="match status" value="1"/>
</dbReference>
<evidence type="ECO:0000256" key="1">
    <source>
        <dbReference type="ARBA" id="ARBA00001166"/>
    </source>
</evidence>
<comment type="subcellular location">
    <subcellularLocation>
        <location evidence="2">Nucleus</location>
    </subcellularLocation>
</comment>
<dbReference type="InterPro" id="IPR014721">
    <property type="entry name" value="Ribsml_uS5_D2-typ_fold_subgr"/>
</dbReference>
<dbReference type="GO" id="GO:1990481">
    <property type="term" value="P:mRNA pseudouridine synthesis"/>
    <property type="evidence" value="ECO:0007669"/>
    <property type="project" value="TreeGrafter"/>
</dbReference>
<dbReference type="PANTHER" id="PTHR11142:SF4">
    <property type="entry name" value="PSEUDOURIDYLATE SYNTHASE 1 HOMOLOG"/>
    <property type="match status" value="1"/>
</dbReference>
<keyword evidence="5" id="KW-0819">tRNA processing</keyword>
<dbReference type="FunFam" id="3.30.70.580:FF:000002">
    <property type="entry name" value="tRNA pseudouridine synthase"/>
    <property type="match status" value="1"/>
</dbReference>
<keyword evidence="7" id="KW-0539">Nucleus</keyword>
<dbReference type="Gene3D" id="3.30.70.660">
    <property type="entry name" value="Pseudouridine synthase I, catalytic domain, C-terminal subdomain"/>
    <property type="match status" value="1"/>
</dbReference>
<dbReference type="AlphaFoldDB" id="A0A7S2ZYH9"/>
<dbReference type="EMBL" id="HBHW01028127">
    <property type="protein sequence ID" value="CAE0053745.1"/>
    <property type="molecule type" value="Transcribed_RNA"/>
</dbReference>
<protein>
    <recommendedName>
        <fullName evidence="12">Pseudouridine synthase I TruA alpha/beta domain-containing protein</fullName>
    </recommendedName>
</protein>
<name>A0A7S2ZYH9_9RHOD</name>
<dbReference type="EMBL" id="HBHW01028128">
    <property type="protein sequence ID" value="CAE0053746.1"/>
    <property type="molecule type" value="Transcribed_RNA"/>
</dbReference>
<dbReference type="CDD" id="cd02568">
    <property type="entry name" value="PseudoU_synth_PUS1_PUS2"/>
    <property type="match status" value="1"/>
</dbReference>
<dbReference type="GO" id="GO:0003723">
    <property type="term" value="F:RNA binding"/>
    <property type="evidence" value="ECO:0007669"/>
    <property type="project" value="InterPro"/>
</dbReference>
<dbReference type="SUPFAM" id="SSF55120">
    <property type="entry name" value="Pseudouridine synthase"/>
    <property type="match status" value="1"/>
</dbReference>